<proteinExistence type="predicted"/>
<dbReference type="Proteomes" id="UP001272242">
    <property type="component" value="Unassembled WGS sequence"/>
</dbReference>
<protein>
    <recommendedName>
        <fullName evidence="3">ATP-grasp fold RimK-type domain-containing protein</fullName>
    </recommendedName>
</protein>
<sequence length="122" mass="13021">MAATEPTLFEPFVTGQAVRLVIVGEPRQIRLAGPGWLKSVHGCGAAFMPADPELVADTRAVQRGLGLDIIANDYMMSESGPYLLEVNHIPSVTCFPELWQEYMGVVAAWVARGVVAAPTPAG</sequence>
<evidence type="ECO:0000313" key="2">
    <source>
        <dbReference type="Proteomes" id="UP001272242"/>
    </source>
</evidence>
<evidence type="ECO:0000313" key="1">
    <source>
        <dbReference type="EMBL" id="MDY3560828.1"/>
    </source>
</evidence>
<comment type="caution">
    <text evidence="1">The sequence shown here is derived from an EMBL/GenBank/DDBJ whole genome shotgun (WGS) entry which is preliminary data.</text>
</comment>
<dbReference type="RefSeq" id="WP_320687344.1">
    <property type="nucleotide sequence ID" value="NZ_JAXBLV010000184.1"/>
</dbReference>
<evidence type="ECO:0008006" key="3">
    <source>
        <dbReference type="Google" id="ProtNLM"/>
    </source>
</evidence>
<dbReference type="SUPFAM" id="SSF56059">
    <property type="entry name" value="Glutathione synthetase ATP-binding domain-like"/>
    <property type="match status" value="1"/>
</dbReference>
<dbReference type="EMBL" id="JAXBLV010000184">
    <property type="protein sequence ID" value="MDY3560828.1"/>
    <property type="molecule type" value="Genomic_DNA"/>
</dbReference>
<name>A0ABU5F126_9BACT</name>
<reference evidence="2" key="1">
    <citation type="journal article" date="2023" name="Mar. Drugs">
        <title>Gemmata algarum, a Novel Planctomycete Isolated from an Algal Mat, Displays Antimicrobial Activity.</title>
        <authorList>
            <person name="Kumar G."/>
            <person name="Kallscheuer N."/>
            <person name="Kashif M."/>
            <person name="Ahamad S."/>
            <person name="Jagadeeshwari U."/>
            <person name="Pannikurungottu S."/>
            <person name="Haufschild T."/>
            <person name="Kabuu M."/>
            <person name="Sasikala C."/>
            <person name="Jogler C."/>
            <person name="Ramana C."/>
        </authorList>
    </citation>
    <scope>NUCLEOTIDE SEQUENCE [LARGE SCALE GENOMIC DNA]</scope>
    <source>
        <strain evidence="2">JC673</strain>
    </source>
</reference>
<organism evidence="1 2">
    <name type="scientific">Gemmata algarum</name>
    <dbReference type="NCBI Taxonomy" id="2975278"/>
    <lineage>
        <taxon>Bacteria</taxon>
        <taxon>Pseudomonadati</taxon>
        <taxon>Planctomycetota</taxon>
        <taxon>Planctomycetia</taxon>
        <taxon>Gemmatales</taxon>
        <taxon>Gemmataceae</taxon>
        <taxon>Gemmata</taxon>
    </lineage>
</organism>
<keyword evidence="2" id="KW-1185">Reference proteome</keyword>
<dbReference type="Gene3D" id="3.30.470.20">
    <property type="entry name" value="ATP-grasp fold, B domain"/>
    <property type="match status" value="1"/>
</dbReference>
<accession>A0ABU5F126</accession>
<gene>
    <name evidence="1" type="ORF">R5W23_002076</name>
</gene>